<organism evidence="1 2">
    <name type="scientific">Autumnicola patrickiae</name>
    <dbReference type="NCBI Taxonomy" id="3075591"/>
    <lineage>
        <taxon>Bacteria</taxon>
        <taxon>Pseudomonadati</taxon>
        <taxon>Bacteroidota</taxon>
        <taxon>Flavobacteriia</taxon>
        <taxon>Flavobacteriales</taxon>
        <taxon>Flavobacteriaceae</taxon>
        <taxon>Autumnicola</taxon>
    </lineage>
</organism>
<keyword evidence="2" id="KW-1185">Reference proteome</keyword>
<protein>
    <submittedName>
        <fullName evidence="1">Uncharacterized protein</fullName>
    </submittedName>
</protein>
<gene>
    <name evidence="1" type="ORF">RM549_14255</name>
</gene>
<dbReference type="Proteomes" id="UP001261624">
    <property type="component" value="Unassembled WGS sequence"/>
</dbReference>
<comment type="caution">
    <text evidence="1">The sequence shown here is derived from an EMBL/GenBank/DDBJ whole genome shotgun (WGS) entry which is preliminary data.</text>
</comment>
<accession>A0ABU3E4N0</accession>
<evidence type="ECO:0000313" key="2">
    <source>
        <dbReference type="Proteomes" id="UP001261624"/>
    </source>
</evidence>
<reference evidence="1 2" key="1">
    <citation type="submission" date="2023-09" db="EMBL/GenBank/DDBJ databases">
        <authorList>
            <person name="Rey-Velasco X."/>
        </authorList>
    </citation>
    <scope>NUCLEOTIDE SEQUENCE [LARGE SCALE GENOMIC DNA]</scope>
    <source>
        <strain evidence="1 2">F188</strain>
    </source>
</reference>
<name>A0ABU3E4N0_9FLAO</name>
<evidence type="ECO:0000313" key="1">
    <source>
        <dbReference type="EMBL" id="MDT0690956.1"/>
    </source>
</evidence>
<proteinExistence type="predicted"/>
<dbReference type="RefSeq" id="WP_311685987.1">
    <property type="nucleotide sequence ID" value="NZ_JAVRHM010000017.1"/>
</dbReference>
<sequence>MNQLIYRLKKLLKDIREDFKNPVSVKTENKNCCSATALYSEDDLRPRLTRVIQQQNNVKSKNNQ</sequence>
<dbReference type="EMBL" id="JAVRHM010000017">
    <property type="protein sequence ID" value="MDT0690956.1"/>
    <property type="molecule type" value="Genomic_DNA"/>
</dbReference>